<name>U5VNP0_9ACTN</name>
<dbReference type="EMBL" id="CP006272">
    <property type="protein sequence ID" value="AGZ38417.1"/>
    <property type="molecule type" value="Genomic_DNA"/>
</dbReference>
<sequence length="78" mass="7686">MTFLFALGFLAVVGLAIWISRRTTGGRSSRSGTSYMHTGSSNQDGNSGGYDYGDSHHHDSGGDSGGGDSGGGGGGGGD</sequence>
<keyword evidence="3" id="KW-1185">Reference proteome</keyword>
<dbReference type="KEGG" id="afs:AFR_00640"/>
<evidence type="ECO:0000313" key="2">
    <source>
        <dbReference type="EMBL" id="AGZ38417.1"/>
    </source>
</evidence>
<dbReference type="RefSeq" id="WP_023357361.1">
    <property type="nucleotide sequence ID" value="NC_022657.1"/>
</dbReference>
<protein>
    <submittedName>
        <fullName evidence="2">Uncharacterized protein</fullName>
    </submittedName>
</protein>
<proteinExistence type="predicted"/>
<evidence type="ECO:0000256" key="1">
    <source>
        <dbReference type="SAM" id="MobiDB-lite"/>
    </source>
</evidence>
<feature type="compositionally biased region" description="Low complexity" evidence="1">
    <location>
        <begin position="23"/>
        <end position="34"/>
    </location>
</feature>
<dbReference type="Proteomes" id="UP000017746">
    <property type="component" value="Chromosome"/>
</dbReference>
<gene>
    <name evidence="2" type="ORF">AFR_00640</name>
</gene>
<feature type="region of interest" description="Disordered" evidence="1">
    <location>
        <begin position="23"/>
        <end position="78"/>
    </location>
</feature>
<dbReference type="PATRIC" id="fig|1246995.3.peg.129"/>
<dbReference type="AlphaFoldDB" id="U5VNP0"/>
<dbReference type="HOGENOM" id="CLU_2614005_0_0_11"/>
<accession>U5VNP0</accession>
<organism evidence="2 3">
    <name type="scientific">Actinoplanes friuliensis DSM 7358</name>
    <dbReference type="NCBI Taxonomy" id="1246995"/>
    <lineage>
        <taxon>Bacteria</taxon>
        <taxon>Bacillati</taxon>
        <taxon>Actinomycetota</taxon>
        <taxon>Actinomycetes</taxon>
        <taxon>Micromonosporales</taxon>
        <taxon>Micromonosporaceae</taxon>
        <taxon>Actinoplanes</taxon>
    </lineage>
</organism>
<reference evidence="2 3" key="1">
    <citation type="journal article" date="2014" name="J. Biotechnol.">
        <title>Complete genome sequence of the actinobacterium Actinoplanes friuliensis HAG 010964, producer of the lipopeptide antibiotic friulimycin.</title>
        <authorList>
            <person name="Ruckert C."/>
            <person name="Szczepanowski R."/>
            <person name="Albersmeier A."/>
            <person name="Goesmann A."/>
            <person name="Fischer N."/>
            <person name="Steinkamper A."/>
            <person name="Puhler A."/>
            <person name="Biener R."/>
            <person name="Schwartz D."/>
            <person name="Kalinowski J."/>
        </authorList>
    </citation>
    <scope>NUCLEOTIDE SEQUENCE [LARGE SCALE GENOMIC DNA]</scope>
    <source>
        <strain evidence="2 3">DSM 7358</strain>
    </source>
</reference>
<feature type="compositionally biased region" description="Gly residues" evidence="1">
    <location>
        <begin position="62"/>
        <end position="78"/>
    </location>
</feature>
<evidence type="ECO:0000313" key="3">
    <source>
        <dbReference type="Proteomes" id="UP000017746"/>
    </source>
</evidence>